<sequence>MRLKRIYLPRLVEIYYVPQQTVTKWRKRNDINAVEVPLNKAPRRAVRCERVSLKCEARRHSQTADVNYANFFEYRSVFSGFSVDYRQCKSKLVIVRRATSLLSSLTSRANRRYQAHWPAAWLLNVALNKMSQRTWGTSVFM</sequence>
<name>A0ACB7F154_NIBAL</name>
<comment type="caution">
    <text evidence="1">The sequence shown here is derived from an EMBL/GenBank/DDBJ whole genome shotgun (WGS) entry which is preliminary data.</text>
</comment>
<protein>
    <submittedName>
        <fullName evidence="1">Uncharacterized protein</fullName>
    </submittedName>
</protein>
<reference evidence="1" key="1">
    <citation type="submission" date="2020-04" db="EMBL/GenBank/DDBJ databases">
        <title>A chromosome-scale assembly and high-density genetic map of the yellow drum (Nibea albiflora) genome.</title>
        <authorList>
            <person name="Xu D."/>
            <person name="Zhang W."/>
            <person name="Chen R."/>
            <person name="Tan P."/>
            <person name="Wang L."/>
            <person name="Song H."/>
            <person name="Tian L."/>
            <person name="Zhu Q."/>
            <person name="Wang B."/>
        </authorList>
    </citation>
    <scope>NUCLEOTIDE SEQUENCE</scope>
    <source>
        <strain evidence="1">ZJHYS-2018</strain>
    </source>
</reference>
<evidence type="ECO:0000313" key="1">
    <source>
        <dbReference type="EMBL" id="KAG8008198.1"/>
    </source>
</evidence>
<dbReference type="Proteomes" id="UP000805704">
    <property type="component" value="Chromosome 19"/>
</dbReference>
<accession>A0ACB7F154</accession>
<gene>
    <name evidence="1" type="ORF">GBF38_019257</name>
</gene>
<organism evidence="1 2">
    <name type="scientific">Nibea albiflora</name>
    <name type="common">Yellow drum</name>
    <name type="synonym">Corvina albiflora</name>
    <dbReference type="NCBI Taxonomy" id="240163"/>
    <lineage>
        <taxon>Eukaryota</taxon>
        <taxon>Metazoa</taxon>
        <taxon>Chordata</taxon>
        <taxon>Craniata</taxon>
        <taxon>Vertebrata</taxon>
        <taxon>Euteleostomi</taxon>
        <taxon>Actinopterygii</taxon>
        <taxon>Neopterygii</taxon>
        <taxon>Teleostei</taxon>
        <taxon>Neoteleostei</taxon>
        <taxon>Acanthomorphata</taxon>
        <taxon>Eupercaria</taxon>
        <taxon>Sciaenidae</taxon>
        <taxon>Nibea</taxon>
    </lineage>
</organism>
<proteinExistence type="predicted"/>
<evidence type="ECO:0000313" key="2">
    <source>
        <dbReference type="Proteomes" id="UP000805704"/>
    </source>
</evidence>
<dbReference type="EMBL" id="CM024807">
    <property type="protein sequence ID" value="KAG8008198.1"/>
    <property type="molecule type" value="Genomic_DNA"/>
</dbReference>
<keyword evidence="2" id="KW-1185">Reference proteome</keyword>